<reference evidence="1 2" key="1">
    <citation type="submission" date="2015-09" db="EMBL/GenBank/DDBJ databases">
        <title>Atta colombica WGS genome.</title>
        <authorList>
            <person name="Nygaard S."/>
            <person name="Hu H."/>
            <person name="Boomsma J."/>
            <person name="Zhang G."/>
        </authorList>
    </citation>
    <scope>NUCLEOTIDE SEQUENCE [LARGE SCALE GENOMIC DNA]</scope>
    <source>
        <strain evidence="1">Treedump-2</strain>
        <tissue evidence="1">Whole body</tissue>
    </source>
</reference>
<protein>
    <submittedName>
        <fullName evidence="1">Uncharacterized protein</fullName>
    </submittedName>
</protein>
<accession>A0A195BA71</accession>
<evidence type="ECO:0000313" key="1">
    <source>
        <dbReference type="EMBL" id="KYM81125.1"/>
    </source>
</evidence>
<keyword evidence="2" id="KW-1185">Reference proteome</keyword>
<gene>
    <name evidence="1" type="ORF">ALC53_08468</name>
</gene>
<dbReference type="AlphaFoldDB" id="A0A195BA71"/>
<evidence type="ECO:0000313" key="2">
    <source>
        <dbReference type="Proteomes" id="UP000078540"/>
    </source>
</evidence>
<organism evidence="1 2">
    <name type="scientific">Atta colombica</name>
    <dbReference type="NCBI Taxonomy" id="520822"/>
    <lineage>
        <taxon>Eukaryota</taxon>
        <taxon>Metazoa</taxon>
        <taxon>Ecdysozoa</taxon>
        <taxon>Arthropoda</taxon>
        <taxon>Hexapoda</taxon>
        <taxon>Insecta</taxon>
        <taxon>Pterygota</taxon>
        <taxon>Neoptera</taxon>
        <taxon>Endopterygota</taxon>
        <taxon>Hymenoptera</taxon>
        <taxon>Apocrita</taxon>
        <taxon>Aculeata</taxon>
        <taxon>Formicoidea</taxon>
        <taxon>Formicidae</taxon>
        <taxon>Myrmicinae</taxon>
        <taxon>Atta</taxon>
    </lineage>
</organism>
<proteinExistence type="predicted"/>
<dbReference type="EMBL" id="KQ976542">
    <property type="protein sequence ID" value="KYM81125.1"/>
    <property type="molecule type" value="Genomic_DNA"/>
</dbReference>
<name>A0A195BA71_9HYME</name>
<sequence>MSSKDGHHRFTSHPPLTLYGHRFLSPKDFPVTEKDKKKEAKGIEKRTISKITNVGKTPVSGCWIQQKIDWGEREITFAHVLS</sequence>
<dbReference type="Proteomes" id="UP000078540">
    <property type="component" value="Unassembled WGS sequence"/>
</dbReference>